<feature type="compositionally biased region" description="Acidic residues" evidence="1">
    <location>
        <begin position="26"/>
        <end position="48"/>
    </location>
</feature>
<comment type="caution">
    <text evidence="3">The sequence shown here is derived from an EMBL/GenBank/DDBJ whole genome shotgun (WGS) entry which is preliminary data.</text>
</comment>
<dbReference type="EMBL" id="JABWDY010041663">
    <property type="protein sequence ID" value="KAF5177246.1"/>
    <property type="molecule type" value="Genomic_DNA"/>
</dbReference>
<evidence type="ECO:0000313" key="4">
    <source>
        <dbReference type="Proteomes" id="UP000554482"/>
    </source>
</evidence>
<feature type="region of interest" description="Disordered" evidence="1">
    <location>
        <begin position="21"/>
        <end position="59"/>
    </location>
</feature>
<reference evidence="3 4" key="1">
    <citation type="submission" date="2020-06" db="EMBL/GenBank/DDBJ databases">
        <title>Transcriptomic and genomic resources for Thalictrum thalictroides and T. hernandezii: Facilitating candidate gene discovery in an emerging model plant lineage.</title>
        <authorList>
            <person name="Arias T."/>
            <person name="Riano-Pachon D.M."/>
            <person name="Di Stilio V.S."/>
        </authorList>
    </citation>
    <scope>NUCLEOTIDE SEQUENCE [LARGE SCALE GENOMIC DNA]</scope>
    <source>
        <strain evidence="4">cv. WT478/WT964</strain>
        <tissue evidence="3">Leaves</tissue>
    </source>
</reference>
<gene>
    <name evidence="3" type="ORF">FRX31_033166</name>
</gene>
<protein>
    <submittedName>
        <fullName evidence="3">Uncharacterized protein</fullName>
    </submittedName>
</protein>
<feature type="chain" id="PRO_5029906024" evidence="2">
    <location>
        <begin position="23"/>
        <end position="95"/>
    </location>
</feature>
<accession>A0A7J6UXB6</accession>
<keyword evidence="2" id="KW-0732">Signal</keyword>
<evidence type="ECO:0000313" key="3">
    <source>
        <dbReference type="EMBL" id="KAF5177246.1"/>
    </source>
</evidence>
<dbReference type="AlphaFoldDB" id="A0A7J6UXB6"/>
<evidence type="ECO:0000256" key="1">
    <source>
        <dbReference type="SAM" id="MobiDB-lite"/>
    </source>
</evidence>
<feature type="signal peptide" evidence="2">
    <location>
        <begin position="1"/>
        <end position="22"/>
    </location>
</feature>
<sequence>MSKRIILRWLTVVPTIIGTIISRDVDPDDEFDPDEPDSSSSSSDEEDEGAHQPDHGGRVLNMVASTNWTNWRDQLRDQMWDAFENYQYETDDDEE</sequence>
<keyword evidence="4" id="KW-1185">Reference proteome</keyword>
<proteinExistence type="predicted"/>
<dbReference type="Proteomes" id="UP000554482">
    <property type="component" value="Unassembled WGS sequence"/>
</dbReference>
<name>A0A7J6UXB6_THATH</name>
<evidence type="ECO:0000256" key="2">
    <source>
        <dbReference type="SAM" id="SignalP"/>
    </source>
</evidence>
<organism evidence="3 4">
    <name type="scientific">Thalictrum thalictroides</name>
    <name type="common">Rue-anemone</name>
    <name type="synonym">Anemone thalictroides</name>
    <dbReference type="NCBI Taxonomy" id="46969"/>
    <lineage>
        <taxon>Eukaryota</taxon>
        <taxon>Viridiplantae</taxon>
        <taxon>Streptophyta</taxon>
        <taxon>Embryophyta</taxon>
        <taxon>Tracheophyta</taxon>
        <taxon>Spermatophyta</taxon>
        <taxon>Magnoliopsida</taxon>
        <taxon>Ranunculales</taxon>
        <taxon>Ranunculaceae</taxon>
        <taxon>Thalictroideae</taxon>
        <taxon>Thalictrum</taxon>
    </lineage>
</organism>